<feature type="domain" description="Sporulation regulator WhiA C-terminal" evidence="5">
    <location>
        <begin position="226"/>
        <end position="309"/>
    </location>
</feature>
<keyword evidence="1 4" id="KW-0132">Cell division</keyword>
<keyword evidence="2 4" id="KW-0238">DNA-binding</keyword>
<comment type="caution">
    <text evidence="8">The sequence shown here is derived from an EMBL/GenBank/DDBJ whole genome shotgun (WGS) entry which is preliminary data.</text>
</comment>
<dbReference type="InterPro" id="IPR023054">
    <property type="entry name" value="Sporulation_regulator_WhiA_C"/>
</dbReference>
<dbReference type="Pfam" id="PF02650">
    <property type="entry name" value="HTH_WhiA"/>
    <property type="match status" value="1"/>
</dbReference>
<evidence type="ECO:0000313" key="8">
    <source>
        <dbReference type="EMBL" id="MBC8561491.1"/>
    </source>
</evidence>
<evidence type="ECO:0000259" key="7">
    <source>
        <dbReference type="Pfam" id="PF14527"/>
    </source>
</evidence>
<feature type="domain" description="Sporulation transcription regulator WhiA N-terminal" evidence="6">
    <location>
        <begin position="19"/>
        <end position="105"/>
    </location>
</feature>
<evidence type="ECO:0000256" key="2">
    <source>
        <dbReference type="ARBA" id="ARBA00023125"/>
    </source>
</evidence>
<sequence>MSFSGSVKQELVRQLPSARHCQIAELAALFDLNGRIRRSRDGNEYLEIRTENLTVARKSYMLLNSVFHNPVEVRVRCHNIHRNIREYYIEVIGRHAIISILKALKMMDEQGGITGDCLGHQHRLIQNTCCKRAFLRGAFLAAGSLSDPEKAYHLEFAVLSEGFASFIREMLAFFELEAKIVRRKRYFVVYIKEGSQIVDFLNVVEAHVALMEFENIRIVKEVRNSVNRQVNCETANIGKTVAAAAKQIEDIKYIECNMGLRGLAKGLRETAELRLEYPDASLQELGQMLNPPIGKSGVNHRLRKLGNIANELKEKRGVSDSKRRKM</sequence>
<dbReference type="NCBIfam" id="TIGR00647">
    <property type="entry name" value="DNA_bind_WhiA"/>
    <property type="match status" value="1"/>
</dbReference>
<dbReference type="PANTHER" id="PTHR37307">
    <property type="entry name" value="CELL DIVISION PROTEIN WHIA-RELATED"/>
    <property type="match status" value="1"/>
</dbReference>
<evidence type="ECO:0000259" key="6">
    <source>
        <dbReference type="Pfam" id="PF10298"/>
    </source>
</evidence>
<protein>
    <recommendedName>
        <fullName evidence="4">Probable cell division protein WhiA</fullName>
    </recommendedName>
</protein>
<dbReference type="InterPro" id="IPR003802">
    <property type="entry name" value="Sporulation_regulator_WhiA"/>
</dbReference>
<dbReference type="InterPro" id="IPR018478">
    <property type="entry name" value="Sporu_reg_WhiA_N_dom"/>
</dbReference>
<keyword evidence="9" id="KW-1185">Reference proteome</keyword>
<feature type="domain" description="WhiA LAGLIDADG-like" evidence="7">
    <location>
        <begin position="132"/>
        <end position="223"/>
    </location>
</feature>
<dbReference type="InterPro" id="IPR027434">
    <property type="entry name" value="Homing_endonucl"/>
</dbReference>
<evidence type="ECO:0000259" key="5">
    <source>
        <dbReference type="Pfam" id="PF02650"/>
    </source>
</evidence>
<dbReference type="EMBL" id="JACRSX010000002">
    <property type="protein sequence ID" value="MBC8561491.1"/>
    <property type="molecule type" value="Genomic_DNA"/>
</dbReference>
<gene>
    <name evidence="4 8" type="primary">whiA</name>
    <name evidence="8" type="ORF">H8704_02390</name>
</gene>
<dbReference type="Gene3D" id="3.10.28.10">
    <property type="entry name" value="Homing endonucleases"/>
    <property type="match status" value="1"/>
</dbReference>
<proteinExistence type="inferred from homology"/>
<name>A0ABR7MYQ2_9FIRM</name>
<dbReference type="SUPFAM" id="SSF55608">
    <property type="entry name" value="Homing endonucleases"/>
    <property type="match status" value="1"/>
</dbReference>
<evidence type="ECO:0000256" key="4">
    <source>
        <dbReference type="HAMAP-Rule" id="MF_01420"/>
    </source>
</evidence>
<evidence type="ECO:0000256" key="3">
    <source>
        <dbReference type="ARBA" id="ARBA00023306"/>
    </source>
</evidence>
<accession>A0ABR7MYQ2</accession>
<dbReference type="InterPro" id="IPR039518">
    <property type="entry name" value="WhiA_LAGLIDADG_dom"/>
</dbReference>
<keyword evidence="3 4" id="KW-0131">Cell cycle</keyword>
<comment type="function">
    <text evidence="4">Involved in cell division and chromosome segregation.</text>
</comment>
<dbReference type="HAMAP" id="MF_01420">
    <property type="entry name" value="HTH_type_WhiA"/>
    <property type="match status" value="1"/>
</dbReference>
<dbReference type="Proteomes" id="UP000606193">
    <property type="component" value="Unassembled WGS sequence"/>
</dbReference>
<dbReference type="Pfam" id="PF14527">
    <property type="entry name" value="LAGLIDADG_WhiA"/>
    <property type="match status" value="1"/>
</dbReference>
<comment type="similarity">
    <text evidence="4">Belongs to the WhiA family.</text>
</comment>
<dbReference type="RefSeq" id="WP_022465228.1">
    <property type="nucleotide sequence ID" value="NZ_JACRSX010000002.1"/>
</dbReference>
<dbReference type="Pfam" id="PF10298">
    <property type="entry name" value="WhiA_N"/>
    <property type="match status" value="1"/>
</dbReference>
<evidence type="ECO:0000313" key="9">
    <source>
        <dbReference type="Proteomes" id="UP000606193"/>
    </source>
</evidence>
<reference evidence="8 9" key="1">
    <citation type="submission" date="2020-08" db="EMBL/GenBank/DDBJ databases">
        <title>Genome public.</title>
        <authorList>
            <person name="Liu C."/>
            <person name="Sun Q."/>
        </authorList>
    </citation>
    <scope>NUCLEOTIDE SEQUENCE [LARGE SCALE GENOMIC DNA]</scope>
    <source>
        <strain evidence="8 9">NSJ-37</strain>
    </source>
</reference>
<dbReference type="PANTHER" id="PTHR37307:SF1">
    <property type="entry name" value="CELL DIVISION PROTEIN WHIA-RELATED"/>
    <property type="match status" value="1"/>
</dbReference>
<organism evidence="8 9">
    <name type="scientific">Jutongia huaianensis</name>
    <dbReference type="NCBI Taxonomy" id="2763668"/>
    <lineage>
        <taxon>Bacteria</taxon>
        <taxon>Bacillati</taxon>
        <taxon>Bacillota</taxon>
        <taxon>Clostridia</taxon>
        <taxon>Lachnospirales</taxon>
        <taxon>Lachnospiraceae</taxon>
        <taxon>Jutongia</taxon>
    </lineage>
</organism>
<evidence type="ECO:0000256" key="1">
    <source>
        <dbReference type="ARBA" id="ARBA00022618"/>
    </source>
</evidence>
<dbReference type="GO" id="GO:0003677">
    <property type="term" value="F:DNA binding"/>
    <property type="evidence" value="ECO:0007669"/>
    <property type="project" value="UniProtKB-KW"/>
</dbReference>